<dbReference type="Proteomes" id="UP000648187">
    <property type="component" value="Unassembled WGS sequence"/>
</dbReference>
<dbReference type="EMBL" id="JACKWZ010000025">
    <property type="protein sequence ID" value="KAF9421263.1"/>
    <property type="molecule type" value="Genomic_DNA"/>
</dbReference>
<gene>
    <name evidence="1" type="ORF">HW555_002735</name>
</gene>
<protein>
    <submittedName>
        <fullName evidence="1">Uncharacterized protein</fullName>
    </submittedName>
</protein>
<organism evidence="1 2">
    <name type="scientific">Spodoptera exigua</name>
    <name type="common">Beet armyworm</name>
    <name type="synonym">Noctua fulgens</name>
    <dbReference type="NCBI Taxonomy" id="7107"/>
    <lineage>
        <taxon>Eukaryota</taxon>
        <taxon>Metazoa</taxon>
        <taxon>Ecdysozoa</taxon>
        <taxon>Arthropoda</taxon>
        <taxon>Hexapoda</taxon>
        <taxon>Insecta</taxon>
        <taxon>Pterygota</taxon>
        <taxon>Neoptera</taxon>
        <taxon>Endopterygota</taxon>
        <taxon>Lepidoptera</taxon>
        <taxon>Glossata</taxon>
        <taxon>Ditrysia</taxon>
        <taxon>Noctuoidea</taxon>
        <taxon>Noctuidae</taxon>
        <taxon>Amphipyrinae</taxon>
        <taxon>Spodoptera</taxon>
    </lineage>
</organism>
<proteinExistence type="predicted"/>
<keyword evidence="2" id="KW-1185">Reference proteome</keyword>
<sequence>MWQPNTSECACDGRRYSGCGYPRSFRRHRPFFRRRCADEDLANIQVGVLKYLMWAGRVVGGGRILRSGGSVLQCTESSRRMLHVGIVAYEVFLCNKEIDYIFFSIAIRIAVSCLLLASNGGTGCGGGADAIAESIGLRLLTIFGRLRRFFRVPKLGRGISERFRASLETDANSWKILKRIIFFVELLRRNAEQCLRDMTQLIFMRLPQFPAEDTGSASFATSKKCLMPQYNEMKTPTPFSCMAMGIGWAPDPVRIATRKCNELCNMAGSRLQNGGATPPIM</sequence>
<name>A0A835GMP2_SPOEX</name>
<comment type="caution">
    <text evidence="1">The sequence shown here is derived from an EMBL/GenBank/DDBJ whole genome shotgun (WGS) entry which is preliminary data.</text>
</comment>
<evidence type="ECO:0000313" key="2">
    <source>
        <dbReference type="Proteomes" id="UP000648187"/>
    </source>
</evidence>
<reference evidence="1" key="1">
    <citation type="submission" date="2020-08" db="EMBL/GenBank/DDBJ databases">
        <title>Spodoptera exigua strain:BAW_Kor-Di-RS1 Genome sequencing and assembly.</title>
        <authorList>
            <person name="Kim J."/>
            <person name="Nam H.Y."/>
            <person name="Kwon M."/>
            <person name="Choi J.H."/>
            <person name="Cho S.R."/>
            <person name="Kim G.-H."/>
        </authorList>
    </citation>
    <scope>NUCLEOTIDE SEQUENCE</scope>
    <source>
        <strain evidence="1">BAW_Kor-Di-RS1</strain>
        <tissue evidence="1">Whole-body</tissue>
    </source>
</reference>
<evidence type="ECO:0000313" key="1">
    <source>
        <dbReference type="EMBL" id="KAF9421263.1"/>
    </source>
</evidence>
<accession>A0A835GMP2</accession>
<dbReference type="AlphaFoldDB" id="A0A835GMP2"/>